<dbReference type="GO" id="GO:2000146">
    <property type="term" value="P:negative regulation of cell motility"/>
    <property type="evidence" value="ECO:0007669"/>
    <property type="project" value="InterPro"/>
</dbReference>
<dbReference type="EMBL" id="MRZV01002390">
    <property type="protein sequence ID" value="PIK33831.1"/>
    <property type="molecule type" value="Genomic_DNA"/>
</dbReference>
<dbReference type="InterPro" id="IPR031483">
    <property type="entry name" value="AP1AR"/>
</dbReference>
<keyword evidence="3" id="KW-1185">Reference proteome</keyword>
<dbReference type="AlphaFoldDB" id="A0A2G8JDJ6"/>
<sequence length="257" mass="29136">MGNCLASLFGRPRRPRSYFTGRYKDYNVAVEFDNLIEDENDDGNEREVVSKSEKEHLINKQFSKLVEDQRRVDAEIDAELHQEEERTRLEEEAYIAANREAARIAKQAKRLEEQKRKKTTSNGSVKSWAGDNGDWSMANEDEEDFDSFLQTVTARSANVRASVASLSQTNQHPTQILSPEPIPVTTSEFSWDEDAGVKWVPVRTEGSPGSIPSQTHSSRKQDPFQDSTPSDLFSSQKTDSEWKRTSLAQKRISSDSS</sequence>
<feature type="compositionally biased region" description="Polar residues" evidence="1">
    <location>
        <begin position="224"/>
        <end position="237"/>
    </location>
</feature>
<evidence type="ECO:0000313" key="2">
    <source>
        <dbReference type="EMBL" id="PIK33831.1"/>
    </source>
</evidence>
<dbReference type="GO" id="GO:1900025">
    <property type="term" value="P:negative regulation of substrate adhesion-dependent cell spreading"/>
    <property type="evidence" value="ECO:0007669"/>
    <property type="project" value="InterPro"/>
</dbReference>
<dbReference type="Proteomes" id="UP000230750">
    <property type="component" value="Unassembled WGS sequence"/>
</dbReference>
<gene>
    <name evidence="2" type="ORF">BSL78_29349</name>
</gene>
<evidence type="ECO:0000313" key="3">
    <source>
        <dbReference type="Proteomes" id="UP000230750"/>
    </source>
</evidence>
<dbReference type="PANTHER" id="PTHR34529">
    <property type="entry name" value="AP-1 COMPLEX-ASSOCIATED REGULATORY PROTEIN"/>
    <property type="match status" value="1"/>
</dbReference>
<protein>
    <recommendedName>
        <fullName evidence="4">AP-1 complex-associated regulatory protein</fullName>
    </recommendedName>
</protein>
<dbReference type="GO" id="GO:0034315">
    <property type="term" value="P:regulation of Arp2/3 complex-mediated actin nucleation"/>
    <property type="evidence" value="ECO:0007669"/>
    <property type="project" value="InterPro"/>
</dbReference>
<feature type="region of interest" description="Disordered" evidence="1">
    <location>
        <begin position="165"/>
        <end position="257"/>
    </location>
</feature>
<dbReference type="OrthoDB" id="10069720at2759"/>
<accession>A0A2G8JDJ6</accession>
<comment type="caution">
    <text evidence="2">The sequence shown here is derived from an EMBL/GenBank/DDBJ whole genome shotgun (WGS) entry which is preliminary data.</text>
</comment>
<dbReference type="GO" id="GO:0005829">
    <property type="term" value="C:cytosol"/>
    <property type="evidence" value="ECO:0007669"/>
    <property type="project" value="GOC"/>
</dbReference>
<evidence type="ECO:0008006" key="4">
    <source>
        <dbReference type="Google" id="ProtNLM"/>
    </source>
</evidence>
<feature type="compositionally biased region" description="Polar residues" evidence="1">
    <location>
        <begin position="168"/>
        <end position="177"/>
    </location>
</feature>
<organism evidence="2 3">
    <name type="scientific">Stichopus japonicus</name>
    <name type="common">Sea cucumber</name>
    <dbReference type="NCBI Taxonomy" id="307972"/>
    <lineage>
        <taxon>Eukaryota</taxon>
        <taxon>Metazoa</taxon>
        <taxon>Echinodermata</taxon>
        <taxon>Eleutherozoa</taxon>
        <taxon>Echinozoa</taxon>
        <taxon>Holothuroidea</taxon>
        <taxon>Aspidochirotacea</taxon>
        <taxon>Aspidochirotida</taxon>
        <taxon>Stichopodidae</taxon>
        <taxon>Apostichopus</taxon>
    </lineage>
</organism>
<dbReference type="Pfam" id="PF15745">
    <property type="entry name" value="AP1AR"/>
    <property type="match status" value="1"/>
</dbReference>
<dbReference type="GO" id="GO:0035650">
    <property type="term" value="F:AP-1 adaptor complex binding"/>
    <property type="evidence" value="ECO:0007669"/>
    <property type="project" value="InterPro"/>
</dbReference>
<feature type="region of interest" description="Disordered" evidence="1">
    <location>
        <begin position="110"/>
        <end position="139"/>
    </location>
</feature>
<name>A0A2G8JDJ6_STIJA</name>
<proteinExistence type="predicted"/>
<dbReference type="GO" id="GO:0048203">
    <property type="term" value="P:vesicle targeting, trans-Golgi to endosome"/>
    <property type="evidence" value="ECO:0007669"/>
    <property type="project" value="InterPro"/>
</dbReference>
<evidence type="ECO:0000256" key="1">
    <source>
        <dbReference type="SAM" id="MobiDB-lite"/>
    </source>
</evidence>
<reference evidence="2 3" key="1">
    <citation type="journal article" date="2017" name="PLoS Biol.">
        <title>The sea cucumber genome provides insights into morphological evolution and visceral regeneration.</title>
        <authorList>
            <person name="Zhang X."/>
            <person name="Sun L."/>
            <person name="Yuan J."/>
            <person name="Sun Y."/>
            <person name="Gao Y."/>
            <person name="Zhang L."/>
            <person name="Li S."/>
            <person name="Dai H."/>
            <person name="Hamel J.F."/>
            <person name="Liu C."/>
            <person name="Yu Y."/>
            <person name="Liu S."/>
            <person name="Lin W."/>
            <person name="Guo K."/>
            <person name="Jin S."/>
            <person name="Xu P."/>
            <person name="Storey K.B."/>
            <person name="Huan P."/>
            <person name="Zhang T."/>
            <person name="Zhou Y."/>
            <person name="Zhang J."/>
            <person name="Lin C."/>
            <person name="Li X."/>
            <person name="Xing L."/>
            <person name="Huo D."/>
            <person name="Sun M."/>
            <person name="Wang L."/>
            <person name="Mercier A."/>
            <person name="Li F."/>
            <person name="Yang H."/>
            <person name="Xiang J."/>
        </authorList>
    </citation>
    <scope>NUCLEOTIDE SEQUENCE [LARGE SCALE GENOMIC DNA]</scope>
    <source>
        <strain evidence="2">Shaxun</strain>
        <tissue evidence="2">Muscle</tissue>
    </source>
</reference>
<dbReference type="PANTHER" id="PTHR34529:SF1">
    <property type="entry name" value="AP-1 COMPLEX-ASSOCIATED REGULATORY PROTEIN"/>
    <property type="match status" value="1"/>
</dbReference>